<accession>A0A1I1U471</accession>
<protein>
    <submittedName>
        <fullName evidence="1">Uncharacterized protein</fullName>
    </submittedName>
</protein>
<evidence type="ECO:0000313" key="1">
    <source>
        <dbReference type="EMBL" id="SFD65651.1"/>
    </source>
</evidence>
<reference evidence="2" key="1">
    <citation type="submission" date="2016-10" db="EMBL/GenBank/DDBJ databases">
        <authorList>
            <person name="Varghese N."/>
            <person name="Submissions S."/>
        </authorList>
    </citation>
    <scope>NUCLEOTIDE SEQUENCE [LARGE SCALE GENOMIC DNA]</scope>
    <source>
        <strain evidence="2">CGMCC 1.10370</strain>
    </source>
</reference>
<keyword evidence="2" id="KW-1185">Reference proteome</keyword>
<gene>
    <name evidence="1" type="ORF">SAMN05216297_110185</name>
</gene>
<dbReference type="AlphaFoldDB" id="A0A1I1U471"/>
<evidence type="ECO:0000313" key="2">
    <source>
        <dbReference type="Proteomes" id="UP000199672"/>
    </source>
</evidence>
<organism evidence="1 2">
    <name type="scientific">Flavobacterium phragmitis</name>
    <dbReference type="NCBI Taxonomy" id="739143"/>
    <lineage>
        <taxon>Bacteria</taxon>
        <taxon>Pseudomonadati</taxon>
        <taxon>Bacteroidota</taxon>
        <taxon>Flavobacteriia</taxon>
        <taxon>Flavobacteriales</taxon>
        <taxon>Flavobacteriaceae</taxon>
        <taxon>Flavobacterium</taxon>
    </lineage>
</organism>
<dbReference type="EMBL" id="FOMH01000010">
    <property type="protein sequence ID" value="SFD65651.1"/>
    <property type="molecule type" value="Genomic_DNA"/>
</dbReference>
<proteinExistence type="predicted"/>
<name>A0A1I1U471_9FLAO</name>
<sequence length="45" mass="5159">MFLREILGGGFCHEGSKAQSFFDFLSRKDAEPQSLYTNFSKLKNL</sequence>
<dbReference type="Proteomes" id="UP000199672">
    <property type="component" value="Unassembled WGS sequence"/>
</dbReference>